<dbReference type="KEGG" id="har:HEAR0859"/>
<sequence length="906" mass="101506">MTNLSSTPITASRFYTRWLNADASRAQRVAEVGKLSLNSVIFGELLQNETDAGASLPAAMRRVRNLVIATLIQRDLGGLADLAEVVDTMTTFGDFAVQTHLAAVSTELMAIHGTPTGHESGESQEMIVLGMGKLGGGELNVSSDIDLIFVYAEDGETVATAPEQRTLSNHEFFTRVGKKLIAALSEITEDGFTFRVDMALRPNGASGPLVASFNMVEEYLIVQGREWERYAWVKARALTGKPSDIDALEKIIRPFVYRRYLDYGSIDAIRNMHAQIRAEVTRQEARHPDRSNNVKLGRGGIREIEFLAQVFQLIRGGRDAALRDRSTRNILRTLAEKELFKPEVVEQLLHAYTFLRNLEHRLQYLDDAQTHTLPPNAADQLIVAQMMGYHDVPALLAALEEQRTLVATQFDEIFSDKKNDHAADDRAHAELSAVLTDSDSERVIEAYLLDLSFDHAADAAKRLLATWHSPRLQSLPEASRNKLVALVNASLPLIVKVSEARSTTLGRLLDFLETIARRAAYLALLTEYPHALERVIRMIAASDWAAKYLTRHPLLLDELLDDRTLKAAPDWNAFARDCRQRLDETPGDTERQMDVLREMHHAQLIRLLAQDLLGDLSVERLADHLSELADRLVAATIQTIWKGFPNRHREEPKFSVIAYGKLGGKELGYASDLDVIFLYDDDDQEAPALYAKLAQRFITWMTAHTPAGILFDIDIALRPDGASGLLVSSISSFEKYQTTSAWLWEHQALTRARFCAGDAEIGARFEAIREKVLRQTRDPVELKKEVLEMRKKLHDAHPNRTELFDLKHDTGGMIDIEFMVQFLVLRNAVHHPRLTGDIGNIALLKLCGELGLIDTALSVTVADAYRTFRKLQHNIRLQGAERARVEQERVATEVAAVVALWATLFS</sequence>
<dbReference type="FunFam" id="3.30.460.10:FF:000009">
    <property type="entry name" value="Bifunctional glutamine synthetase adenylyltransferase/adenylyl-removing enzyme"/>
    <property type="match status" value="1"/>
</dbReference>
<dbReference type="GO" id="GO:0005829">
    <property type="term" value="C:cytosol"/>
    <property type="evidence" value="ECO:0007669"/>
    <property type="project" value="TreeGrafter"/>
</dbReference>
<dbReference type="AlphaFoldDB" id="A4G3F9"/>
<comment type="function">
    <text evidence="7">Involved in the regulation of glutamine synthetase GlnA, a key enzyme in the process to assimilate ammonia. When cellular nitrogen levels are high, the C-terminal adenylyl transferase (AT) inactivates GlnA by covalent transfer of an adenylyl group from ATP to specific tyrosine residue of GlnA, thus reducing its activity. Conversely, when nitrogen levels are low, the N-terminal adenylyl removase (AR) activates GlnA by removing the adenylyl group by phosphorolysis, increasing its activity. The regulatory region of GlnE binds the signal transduction protein PII (GlnB) which indicates the nitrogen status of the cell.</text>
</comment>
<dbReference type="GO" id="GO:0000820">
    <property type="term" value="P:regulation of glutamine family amino acid metabolic process"/>
    <property type="evidence" value="ECO:0007669"/>
    <property type="project" value="UniProtKB-UniRule"/>
</dbReference>
<evidence type="ECO:0000256" key="5">
    <source>
        <dbReference type="ARBA" id="ARBA00022842"/>
    </source>
</evidence>
<dbReference type="EC" id="2.7.7.42" evidence="7"/>
<feature type="domain" description="PII-uridylyltransferase/Glutamine-synthetase adenylyltransferase" evidence="9">
    <location>
        <begin position="271"/>
        <end position="413"/>
    </location>
</feature>
<dbReference type="Pfam" id="PF03710">
    <property type="entry name" value="GlnE"/>
    <property type="match status" value="2"/>
</dbReference>
<dbReference type="GO" id="GO:0000287">
    <property type="term" value="F:magnesium ion binding"/>
    <property type="evidence" value="ECO:0007669"/>
    <property type="project" value="UniProtKB-UniRule"/>
</dbReference>
<dbReference type="Proteomes" id="UP000006697">
    <property type="component" value="Chromosome"/>
</dbReference>
<name>A4G3F9_HERAR</name>
<keyword evidence="4 7" id="KW-0067">ATP-binding</keyword>
<dbReference type="GO" id="GO:0008882">
    <property type="term" value="F:[glutamate-ammonia-ligase] adenylyltransferase activity"/>
    <property type="evidence" value="ECO:0007669"/>
    <property type="project" value="UniProtKB-UniRule"/>
</dbReference>
<dbReference type="InterPro" id="IPR005190">
    <property type="entry name" value="GlnE_rpt_dom"/>
</dbReference>
<dbReference type="Gene3D" id="3.30.460.10">
    <property type="entry name" value="Beta Polymerase, domain 2"/>
    <property type="match status" value="2"/>
</dbReference>
<dbReference type="InterPro" id="IPR023057">
    <property type="entry name" value="GlnE"/>
</dbReference>
<evidence type="ECO:0000256" key="2">
    <source>
        <dbReference type="ARBA" id="ARBA00022695"/>
    </source>
</evidence>
<proteinExistence type="inferred from homology"/>
<reference evidence="10 11" key="1">
    <citation type="journal article" date="2007" name="PLoS Genet.">
        <title>A tale of two oxidation states: bacterial colonization of arsenic-rich environments.</title>
        <authorList>
            <person name="Muller D."/>
            <person name="Medigue C."/>
            <person name="Koechler S."/>
            <person name="Barbe V."/>
            <person name="Barakat M."/>
            <person name="Talla E."/>
            <person name="Bonnefoy V."/>
            <person name="Krin E."/>
            <person name="Arsene-Ploetze F."/>
            <person name="Carapito C."/>
            <person name="Chandler M."/>
            <person name="Cournoyer B."/>
            <person name="Cruveiller S."/>
            <person name="Dossat C."/>
            <person name="Duval S."/>
            <person name="Heymann M."/>
            <person name="Leize E."/>
            <person name="Lieutaud A."/>
            <person name="Lievremont D."/>
            <person name="Makita Y."/>
            <person name="Mangenot S."/>
            <person name="Nitschke W."/>
            <person name="Ortet P."/>
            <person name="Perdrial N."/>
            <person name="Schoepp B."/>
            <person name="Siguier N."/>
            <person name="Simeonova D.D."/>
            <person name="Rouy Z."/>
            <person name="Segurens B."/>
            <person name="Turlin E."/>
            <person name="Vallenet D."/>
            <person name="Van Dorsselaer A."/>
            <person name="Weiss S."/>
            <person name="Weissenbach J."/>
            <person name="Lett M.C."/>
            <person name="Danchin A."/>
            <person name="Bertin P.N."/>
        </authorList>
    </citation>
    <scope>NUCLEOTIDE SEQUENCE [LARGE SCALE GENOMIC DNA]</scope>
    <source>
        <strain evidence="11">ULPAs1</strain>
    </source>
</reference>
<dbReference type="PANTHER" id="PTHR30621">
    <property type="entry name" value="GLUTAMINE SYNTHETASE ADENYLYLTRANSFERASE"/>
    <property type="match status" value="1"/>
</dbReference>
<dbReference type="GO" id="GO:0005524">
    <property type="term" value="F:ATP binding"/>
    <property type="evidence" value="ECO:0007669"/>
    <property type="project" value="UniProtKB-UniRule"/>
</dbReference>
<dbReference type="InterPro" id="IPR013546">
    <property type="entry name" value="PII_UdlTrfase/GS_AdlTrfase"/>
</dbReference>
<dbReference type="InterPro" id="IPR043519">
    <property type="entry name" value="NT_sf"/>
</dbReference>
<dbReference type="PANTHER" id="PTHR30621:SF0">
    <property type="entry name" value="BIFUNCTIONAL GLUTAMINE SYNTHETASE ADENYLYLTRANSFERASE_ADENYLYL-REMOVING ENZYME"/>
    <property type="match status" value="1"/>
</dbReference>
<dbReference type="FunFam" id="1.20.120.330:FF:000005">
    <property type="entry name" value="Bifunctional glutamine synthetase adenylyltransferase/adenylyl-removing enzyme"/>
    <property type="match status" value="1"/>
</dbReference>
<dbReference type="Gene3D" id="1.20.120.330">
    <property type="entry name" value="Nucleotidyltransferases domain 2"/>
    <property type="match status" value="2"/>
</dbReference>
<feature type="domain" description="PII-uridylyltransferase/Glutamine-synthetase adenylyltransferase" evidence="9">
    <location>
        <begin position="789"/>
        <end position="882"/>
    </location>
</feature>
<gene>
    <name evidence="7 10" type="primary">glnE</name>
    <name evidence="10" type="ordered locus">HEAR0859</name>
</gene>
<dbReference type="HOGENOM" id="CLU_006233_0_1_4"/>
<accession>A4G3F9</accession>
<comment type="similarity">
    <text evidence="7">Belongs to the GlnE family.</text>
</comment>
<dbReference type="CDD" id="cd05401">
    <property type="entry name" value="NT_GlnE_GlnD_like"/>
    <property type="match status" value="2"/>
</dbReference>
<keyword evidence="11" id="KW-1185">Reference proteome</keyword>
<dbReference type="GO" id="GO:0047388">
    <property type="term" value="F:[glutamine synthetase]-adenylyl-L-tyrosine phosphorylase activity"/>
    <property type="evidence" value="ECO:0007669"/>
    <property type="project" value="UniProtKB-EC"/>
</dbReference>
<keyword evidence="6 7" id="KW-0511">Multifunctional enzyme</keyword>
<evidence type="ECO:0000256" key="6">
    <source>
        <dbReference type="ARBA" id="ARBA00023268"/>
    </source>
</evidence>
<feature type="domain" description="Glutamate-ammonia ligase adenylyltransferase repeated" evidence="8">
    <location>
        <begin position="533"/>
        <end position="767"/>
    </location>
</feature>
<evidence type="ECO:0000256" key="1">
    <source>
        <dbReference type="ARBA" id="ARBA00022679"/>
    </source>
</evidence>
<evidence type="ECO:0000256" key="4">
    <source>
        <dbReference type="ARBA" id="ARBA00022840"/>
    </source>
</evidence>
<evidence type="ECO:0000259" key="9">
    <source>
        <dbReference type="Pfam" id="PF08335"/>
    </source>
</evidence>
<keyword evidence="3 7" id="KW-0547">Nucleotide-binding</keyword>
<keyword evidence="2 7" id="KW-0548">Nucleotidyltransferase</keyword>
<evidence type="ECO:0000313" key="10">
    <source>
        <dbReference type="EMBL" id="CAL61046.1"/>
    </source>
</evidence>
<dbReference type="HAMAP" id="MF_00802">
    <property type="entry name" value="GlnE"/>
    <property type="match status" value="1"/>
</dbReference>
<evidence type="ECO:0000256" key="3">
    <source>
        <dbReference type="ARBA" id="ARBA00022741"/>
    </source>
</evidence>
<dbReference type="SUPFAM" id="SSF81593">
    <property type="entry name" value="Nucleotidyltransferase substrate binding subunit/domain"/>
    <property type="match status" value="2"/>
</dbReference>
<organism evidence="10 11">
    <name type="scientific">Herminiimonas arsenicoxydans</name>
    <dbReference type="NCBI Taxonomy" id="204773"/>
    <lineage>
        <taxon>Bacteria</taxon>
        <taxon>Pseudomonadati</taxon>
        <taxon>Pseudomonadota</taxon>
        <taxon>Betaproteobacteria</taxon>
        <taxon>Burkholderiales</taxon>
        <taxon>Oxalobacteraceae</taxon>
        <taxon>Herminiimonas</taxon>
    </lineage>
</organism>
<comment type="catalytic activity">
    <reaction evidence="7">
        <text>[glutamine synthetase]-L-tyrosine + ATP = [glutamine synthetase]-O(4)-(5'-adenylyl)-L-tyrosine + diphosphate</text>
        <dbReference type="Rhea" id="RHEA:18589"/>
        <dbReference type="Rhea" id="RHEA-COMP:10660"/>
        <dbReference type="Rhea" id="RHEA-COMP:10661"/>
        <dbReference type="ChEBI" id="CHEBI:30616"/>
        <dbReference type="ChEBI" id="CHEBI:33019"/>
        <dbReference type="ChEBI" id="CHEBI:46858"/>
        <dbReference type="ChEBI" id="CHEBI:83624"/>
        <dbReference type="EC" id="2.7.7.42"/>
    </reaction>
</comment>
<protein>
    <recommendedName>
        <fullName evidence="7">Bifunctional glutamine synthetase adenylyltransferase/adenylyl-removing enzyme</fullName>
    </recommendedName>
    <alternativeName>
        <fullName evidence="7">ATP:glutamine synthetase adenylyltransferase</fullName>
    </alternativeName>
    <alternativeName>
        <fullName evidence="7">ATase</fullName>
    </alternativeName>
    <domain>
        <recommendedName>
            <fullName evidence="7">Glutamine synthetase adenylyl-L-tyrosine phosphorylase</fullName>
            <ecNumber evidence="7">2.7.7.89</ecNumber>
        </recommendedName>
        <alternativeName>
            <fullName evidence="7">Adenylyl removase</fullName>
            <shortName evidence="7">AR</shortName>
            <shortName evidence="7">AT-N</shortName>
        </alternativeName>
    </domain>
    <domain>
        <recommendedName>
            <fullName evidence="7">Glutamine synthetase adenylyl transferase</fullName>
            <ecNumber evidence="7">2.7.7.42</ecNumber>
        </recommendedName>
        <alternativeName>
            <fullName evidence="7">Adenylyl transferase</fullName>
            <shortName evidence="7">AT</shortName>
            <shortName evidence="7">AT-C</shortName>
        </alternativeName>
    </domain>
</protein>
<feature type="region of interest" description="Adenylyl transferase" evidence="7">
    <location>
        <begin position="432"/>
        <end position="906"/>
    </location>
</feature>
<dbReference type="NCBIfam" id="NF008292">
    <property type="entry name" value="PRK11072.1"/>
    <property type="match status" value="1"/>
</dbReference>
<feature type="region of interest" description="Adenylyl removase" evidence="7">
    <location>
        <begin position="1"/>
        <end position="418"/>
    </location>
</feature>
<evidence type="ECO:0000259" key="8">
    <source>
        <dbReference type="Pfam" id="PF03710"/>
    </source>
</evidence>
<dbReference type="SUPFAM" id="SSF81301">
    <property type="entry name" value="Nucleotidyltransferase"/>
    <property type="match status" value="2"/>
</dbReference>
<dbReference type="Pfam" id="PF08335">
    <property type="entry name" value="GlnD_UR_UTase"/>
    <property type="match status" value="2"/>
</dbReference>
<dbReference type="EMBL" id="CU207211">
    <property type="protein sequence ID" value="CAL61046.1"/>
    <property type="molecule type" value="Genomic_DNA"/>
</dbReference>
<dbReference type="OrthoDB" id="9759366at2"/>
<comment type="catalytic activity">
    <reaction evidence="7">
        <text>[glutamine synthetase]-O(4)-(5'-adenylyl)-L-tyrosine + phosphate = [glutamine synthetase]-L-tyrosine + ADP</text>
        <dbReference type="Rhea" id="RHEA:43716"/>
        <dbReference type="Rhea" id="RHEA-COMP:10660"/>
        <dbReference type="Rhea" id="RHEA-COMP:10661"/>
        <dbReference type="ChEBI" id="CHEBI:43474"/>
        <dbReference type="ChEBI" id="CHEBI:46858"/>
        <dbReference type="ChEBI" id="CHEBI:83624"/>
        <dbReference type="ChEBI" id="CHEBI:456216"/>
        <dbReference type="EC" id="2.7.7.89"/>
    </reaction>
</comment>
<evidence type="ECO:0000256" key="7">
    <source>
        <dbReference type="HAMAP-Rule" id="MF_00802"/>
    </source>
</evidence>
<keyword evidence="5 7" id="KW-0460">Magnesium</keyword>
<keyword evidence="1 7" id="KW-0808">Transferase</keyword>
<comment type="cofactor">
    <cofactor evidence="7">
        <name>Mg(2+)</name>
        <dbReference type="ChEBI" id="CHEBI:18420"/>
    </cofactor>
</comment>
<dbReference type="EC" id="2.7.7.89" evidence="7"/>
<dbReference type="eggNOG" id="COG1391">
    <property type="taxonomic scope" value="Bacteria"/>
</dbReference>
<evidence type="ECO:0000313" key="11">
    <source>
        <dbReference type="Proteomes" id="UP000006697"/>
    </source>
</evidence>
<dbReference type="STRING" id="204773.HEAR0859"/>
<feature type="domain" description="Glutamate-ammonia ligase adenylyltransferase repeated" evidence="8">
    <location>
        <begin position="44"/>
        <end position="242"/>
    </location>
</feature>
<dbReference type="Gene3D" id="1.20.120.1510">
    <property type="match status" value="1"/>
</dbReference>